<dbReference type="RefSeq" id="WP_063530423.1">
    <property type="nucleotide sequence ID" value="NZ_CP032092.1"/>
</dbReference>
<dbReference type="Proteomes" id="UP000264605">
    <property type="component" value="Plasmid unnamed2"/>
</dbReference>
<reference evidence="1 2" key="1">
    <citation type="submission" date="2018-08" db="EMBL/GenBank/DDBJ databases">
        <title>Draft genome sequence of Pseudoalteromonas donghaensis HJ51.</title>
        <authorList>
            <person name="Oh J."/>
            <person name="Roh D."/>
        </authorList>
    </citation>
    <scope>NUCLEOTIDE SEQUENCE [LARGE SCALE GENOMIC DNA]</scope>
    <source>
        <strain evidence="1 2">HJ51</strain>
        <plasmid evidence="1 2">unnamed2</plasmid>
    </source>
</reference>
<protein>
    <submittedName>
        <fullName evidence="1">Uncharacterized protein</fullName>
    </submittedName>
</protein>
<name>A0AAD0S423_9GAMM</name>
<accession>A0AAD0S423</accession>
<evidence type="ECO:0000313" key="2">
    <source>
        <dbReference type="Proteomes" id="UP000264605"/>
    </source>
</evidence>
<dbReference type="AlphaFoldDB" id="A0AAD0S423"/>
<sequence>MREQVNKVNPRKEFFKTSIAEVRQVVEQQDLLDVHWKLTAETAEYRESLAIENARQEHNVT</sequence>
<gene>
    <name evidence="1" type="ORF">D0907_20575</name>
</gene>
<proteinExistence type="predicted"/>
<keyword evidence="1" id="KW-0614">Plasmid</keyword>
<dbReference type="EMBL" id="CP032092">
    <property type="protein sequence ID" value="AXV67727.1"/>
    <property type="molecule type" value="Genomic_DNA"/>
</dbReference>
<geneLocation type="plasmid" evidence="1 2">
    <name>unnamed2</name>
</geneLocation>
<evidence type="ECO:0000313" key="1">
    <source>
        <dbReference type="EMBL" id="AXV67727.1"/>
    </source>
</evidence>
<organism evidence="1 2">
    <name type="scientific">Pseudoalteromonas lipolytica</name>
    <dbReference type="NCBI Taxonomy" id="570156"/>
    <lineage>
        <taxon>Bacteria</taxon>
        <taxon>Pseudomonadati</taxon>
        <taxon>Pseudomonadota</taxon>
        <taxon>Gammaproteobacteria</taxon>
        <taxon>Alteromonadales</taxon>
        <taxon>Pseudoalteromonadaceae</taxon>
        <taxon>Pseudoalteromonas</taxon>
    </lineage>
</organism>
<dbReference type="GeneID" id="99507994"/>
<dbReference type="KEGG" id="pdj:D0907_20575"/>